<dbReference type="Proteomes" id="UP001431181">
    <property type="component" value="Unassembled WGS sequence"/>
</dbReference>
<organism evidence="3 4">
    <name type="scientific">Marinomonas rhodophyticola</name>
    <dbReference type="NCBI Taxonomy" id="2992803"/>
    <lineage>
        <taxon>Bacteria</taxon>
        <taxon>Pseudomonadati</taxon>
        <taxon>Pseudomonadota</taxon>
        <taxon>Gammaproteobacteria</taxon>
        <taxon>Oceanospirillales</taxon>
        <taxon>Oceanospirillaceae</taxon>
        <taxon>Marinomonas</taxon>
    </lineage>
</organism>
<gene>
    <name evidence="3" type="ORF">ONZ52_18695</name>
</gene>
<evidence type="ECO:0000313" key="4">
    <source>
        <dbReference type="Proteomes" id="UP001431181"/>
    </source>
</evidence>
<evidence type="ECO:0000256" key="1">
    <source>
        <dbReference type="SAM" id="Phobius"/>
    </source>
</evidence>
<keyword evidence="1" id="KW-0472">Membrane</keyword>
<keyword evidence="4" id="KW-1185">Reference proteome</keyword>
<feature type="chain" id="PRO_5047530145" description="CcmD family protein" evidence="2">
    <location>
        <begin position="21"/>
        <end position="120"/>
    </location>
</feature>
<evidence type="ECO:0008006" key="5">
    <source>
        <dbReference type="Google" id="ProtNLM"/>
    </source>
</evidence>
<evidence type="ECO:0000256" key="2">
    <source>
        <dbReference type="SAM" id="SignalP"/>
    </source>
</evidence>
<keyword evidence="1" id="KW-0812">Transmembrane</keyword>
<feature type="signal peptide" evidence="2">
    <location>
        <begin position="1"/>
        <end position="20"/>
    </location>
</feature>
<dbReference type="EMBL" id="JAPEUL010000009">
    <property type="protein sequence ID" value="MCW4630844.1"/>
    <property type="molecule type" value="Genomic_DNA"/>
</dbReference>
<name>A0ABT3KKA3_9GAMM</name>
<evidence type="ECO:0000313" key="3">
    <source>
        <dbReference type="EMBL" id="MCW4630844.1"/>
    </source>
</evidence>
<comment type="caution">
    <text evidence="3">The sequence shown here is derived from an EMBL/GenBank/DDBJ whole genome shotgun (WGS) entry which is preliminary data.</text>
</comment>
<keyword evidence="2" id="KW-0732">Signal</keyword>
<protein>
    <recommendedName>
        <fullName evidence="5">CcmD family protein</fullName>
    </recommendedName>
</protein>
<keyword evidence="1" id="KW-1133">Transmembrane helix</keyword>
<sequence length="120" mass="13823">MLYRLVLCVFLSFLASFSMAEQMSAEDEKKLAKTVVELERSVAVLQLSTASLGDYQSLATKIAHVNALEYRVNFLGNLTFLLFMSLVVFFFKLRHQQKRLLALEQREIEKSNQQESKDVK</sequence>
<reference evidence="3" key="1">
    <citation type="submission" date="2022-11" db="EMBL/GenBank/DDBJ databases">
        <title>Marinomonas sp. nov., isolated from marine algae.</title>
        <authorList>
            <person name="Choi D.G."/>
            <person name="Kim J.M."/>
            <person name="Lee J.K."/>
            <person name="Baek J.H."/>
            <person name="Jeon C.O."/>
        </authorList>
    </citation>
    <scope>NUCLEOTIDE SEQUENCE</scope>
    <source>
        <strain evidence="3">KJ51-3</strain>
    </source>
</reference>
<feature type="transmembrane region" description="Helical" evidence="1">
    <location>
        <begin position="74"/>
        <end position="91"/>
    </location>
</feature>
<proteinExistence type="predicted"/>
<dbReference type="RefSeq" id="WP_265220172.1">
    <property type="nucleotide sequence ID" value="NZ_JAPEUL010000009.1"/>
</dbReference>
<accession>A0ABT3KKA3</accession>